<proteinExistence type="predicted"/>
<sequence length="241" mass="25296">MTACGDTDDESAATPLAEISSGEETAPAENGIDELPADEVLDLVIQSLDEAETYRVQGTTLAGSTIDISFKVGEGSVGTVTTDSEVELVASDDVVYITSDPSTLADVVDEDIEETIADKWLLLSPESSSNFRIFVEGSEFADAVLGSEVEDEMTSVQEVDGVPAVGLIFAENGGTLWVAAEGEPRPIRFEERGASGGSGVLTFSDFGEEVELSVPDEDDVVDPSELPSSAEEENEGEESDG</sequence>
<evidence type="ECO:0000256" key="1">
    <source>
        <dbReference type="SAM" id="MobiDB-lite"/>
    </source>
</evidence>
<dbReference type="AlphaFoldDB" id="A0A329R6Y8"/>
<keyword evidence="3" id="KW-1185">Reference proteome</keyword>
<evidence type="ECO:0000313" key="3">
    <source>
        <dbReference type="Proteomes" id="UP000250462"/>
    </source>
</evidence>
<dbReference type="EMBL" id="QMIG01000001">
    <property type="protein sequence ID" value="RAW18828.1"/>
    <property type="molecule type" value="Genomic_DNA"/>
</dbReference>
<comment type="caution">
    <text evidence="2">The sequence shown here is derived from an EMBL/GenBank/DDBJ whole genome shotgun (WGS) entry which is preliminary data.</text>
</comment>
<evidence type="ECO:0008006" key="4">
    <source>
        <dbReference type="Google" id="ProtNLM"/>
    </source>
</evidence>
<feature type="region of interest" description="Disordered" evidence="1">
    <location>
        <begin position="191"/>
        <end position="241"/>
    </location>
</feature>
<feature type="region of interest" description="Disordered" evidence="1">
    <location>
        <begin position="1"/>
        <end position="33"/>
    </location>
</feature>
<gene>
    <name evidence="2" type="ORF">DPM12_01850</name>
</gene>
<name>A0A329R6Y8_9ACTN</name>
<dbReference type="Proteomes" id="UP000250462">
    <property type="component" value="Unassembled WGS sequence"/>
</dbReference>
<reference evidence="2 3" key="1">
    <citation type="submission" date="2018-06" db="EMBL/GenBank/DDBJ databases">
        <title>Phytoactinopolyspora halophila sp. nov., a novel halophilic actinomycete isolated from a saline soil in China.</title>
        <authorList>
            <person name="Tang S.-K."/>
        </authorList>
    </citation>
    <scope>NUCLEOTIDE SEQUENCE [LARGE SCALE GENOMIC DNA]</scope>
    <source>
        <strain evidence="2 3">YIM 96934</strain>
    </source>
</reference>
<accession>A0A329R6Y8</accession>
<evidence type="ECO:0000313" key="2">
    <source>
        <dbReference type="EMBL" id="RAW18828.1"/>
    </source>
</evidence>
<organism evidence="2 3">
    <name type="scientific">Phytoactinopolyspora halophila</name>
    <dbReference type="NCBI Taxonomy" id="1981511"/>
    <lineage>
        <taxon>Bacteria</taxon>
        <taxon>Bacillati</taxon>
        <taxon>Actinomycetota</taxon>
        <taxon>Actinomycetes</taxon>
        <taxon>Jiangellales</taxon>
        <taxon>Jiangellaceae</taxon>
        <taxon>Phytoactinopolyspora</taxon>
    </lineage>
</organism>
<feature type="compositionally biased region" description="Acidic residues" evidence="1">
    <location>
        <begin position="206"/>
        <end position="222"/>
    </location>
</feature>
<feature type="compositionally biased region" description="Acidic residues" evidence="1">
    <location>
        <begin position="230"/>
        <end position="241"/>
    </location>
</feature>
<protein>
    <recommendedName>
        <fullName evidence="4">LppX_LprAFG lipoprotein</fullName>
    </recommendedName>
</protein>
<feature type="compositionally biased region" description="Acidic residues" evidence="1">
    <location>
        <begin position="1"/>
        <end position="11"/>
    </location>
</feature>